<feature type="compositionally biased region" description="Acidic residues" evidence="1">
    <location>
        <begin position="62"/>
        <end position="80"/>
    </location>
</feature>
<dbReference type="Gene3D" id="1.10.10.60">
    <property type="entry name" value="Homeodomain-like"/>
    <property type="match status" value="1"/>
</dbReference>
<dbReference type="InterPro" id="IPR019835">
    <property type="entry name" value="SWIB_domain"/>
</dbReference>
<dbReference type="PROSITE" id="PS51925">
    <property type="entry name" value="SWIB_MDM2"/>
    <property type="match status" value="2"/>
</dbReference>
<evidence type="ECO:0000259" key="3">
    <source>
        <dbReference type="PROSITE" id="PS51998"/>
    </source>
</evidence>
<dbReference type="Pfam" id="PF02201">
    <property type="entry name" value="SWIB"/>
    <property type="match status" value="2"/>
</dbReference>
<evidence type="ECO:0000259" key="2">
    <source>
        <dbReference type="PROSITE" id="PS51925"/>
    </source>
</evidence>
<dbReference type="PANTHER" id="PTHR13844">
    <property type="entry name" value="SWI/SNF-RELATED MATRIX-ASSOCIATED ACTIN-DEPENDENT REGULATOR OF CHROMATIN SUBFAMILY D"/>
    <property type="match status" value="1"/>
</dbReference>
<keyword evidence="5" id="KW-1185">Reference proteome</keyword>
<name>A0AAD8Y0R5_9STRA</name>
<dbReference type="InterPro" id="IPR003121">
    <property type="entry name" value="SWIB_MDM2_domain"/>
</dbReference>
<dbReference type="Gene3D" id="1.10.245.10">
    <property type="entry name" value="SWIB/MDM2 domain"/>
    <property type="match status" value="2"/>
</dbReference>
<evidence type="ECO:0000313" key="4">
    <source>
        <dbReference type="EMBL" id="KAK1736945.1"/>
    </source>
</evidence>
<dbReference type="SUPFAM" id="SSF47592">
    <property type="entry name" value="SWIB/MDM2 domain"/>
    <property type="match status" value="2"/>
</dbReference>
<dbReference type="PROSITE" id="PS51998">
    <property type="entry name" value="DEK_C"/>
    <property type="match status" value="1"/>
</dbReference>
<comment type="caution">
    <text evidence="4">The sequence shown here is derived from an EMBL/GenBank/DDBJ whole genome shotgun (WGS) entry which is preliminary data.</text>
</comment>
<evidence type="ECO:0000313" key="5">
    <source>
        <dbReference type="Proteomes" id="UP001224775"/>
    </source>
</evidence>
<feature type="region of interest" description="Disordered" evidence="1">
    <location>
        <begin position="62"/>
        <end position="89"/>
    </location>
</feature>
<evidence type="ECO:0000256" key="1">
    <source>
        <dbReference type="SAM" id="MobiDB-lite"/>
    </source>
</evidence>
<dbReference type="EMBL" id="JATAAI010000027">
    <property type="protein sequence ID" value="KAK1736945.1"/>
    <property type="molecule type" value="Genomic_DNA"/>
</dbReference>
<dbReference type="Proteomes" id="UP001224775">
    <property type="component" value="Unassembled WGS sequence"/>
</dbReference>
<feature type="domain" description="DM2" evidence="2">
    <location>
        <begin position="204"/>
        <end position="282"/>
    </location>
</feature>
<organism evidence="4 5">
    <name type="scientific">Skeletonema marinoi</name>
    <dbReference type="NCBI Taxonomy" id="267567"/>
    <lineage>
        <taxon>Eukaryota</taxon>
        <taxon>Sar</taxon>
        <taxon>Stramenopiles</taxon>
        <taxon>Ochrophyta</taxon>
        <taxon>Bacillariophyta</taxon>
        <taxon>Coscinodiscophyceae</taxon>
        <taxon>Thalassiosirophycidae</taxon>
        <taxon>Thalassiosirales</taxon>
        <taxon>Skeletonemataceae</taxon>
        <taxon>Skeletonema</taxon>
        <taxon>Skeletonema marinoi-dohrnii complex</taxon>
    </lineage>
</organism>
<dbReference type="SMART" id="SM00151">
    <property type="entry name" value="SWIB"/>
    <property type="match status" value="2"/>
</dbReference>
<dbReference type="Pfam" id="PF08766">
    <property type="entry name" value="DEK_C"/>
    <property type="match status" value="1"/>
</dbReference>
<feature type="region of interest" description="Disordered" evidence="1">
    <location>
        <begin position="170"/>
        <end position="206"/>
    </location>
</feature>
<dbReference type="AlphaFoldDB" id="A0AAD8Y0R5"/>
<feature type="compositionally biased region" description="Basic residues" evidence="1">
    <location>
        <begin position="191"/>
        <end position="202"/>
    </location>
</feature>
<feature type="region of interest" description="Disordered" evidence="1">
    <location>
        <begin position="297"/>
        <end position="317"/>
    </location>
</feature>
<reference evidence="4" key="1">
    <citation type="submission" date="2023-06" db="EMBL/GenBank/DDBJ databases">
        <title>Survivors Of The Sea: Transcriptome response of Skeletonema marinoi to long-term dormancy.</title>
        <authorList>
            <person name="Pinder M.I.M."/>
            <person name="Kourtchenko O."/>
            <person name="Robertson E.K."/>
            <person name="Larsson T."/>
            <person name="Maumus F."/>
            <person name="Osuna-Cruz C.M."/>
            <person name="Vancaester E."/>
            <person name="Stenow R."/>
            <person name="Vandepoele K."/>
            <person name="Ploug H."/>
            <person name="Bruchert V."/>
            <person name="Godhe A."/>
            <person name="Topel M."/>
        </authorList>
    </citation>
    <scope>NUCLEOTIDE SEQUENCE</scope>
    <source>
        <strain evidence="4">R05AC</strain>
    </source>
</reference>
<feature type="domain" description="DM2" evidence="2">
    <location>
        <begin position="90"/>
        <end position="170"/>
    </location>
</feature>
<dbReference type="InterPro" id="IPR036885">
    <property type="entry name" value="SWIB_MDM2_dom_sf"/>
</dbReference>
<dbReference type="CDD" id="cd10567">
    <property type="entry name" value="SWIB-MDM2_like"/>
    <property type="match status" value="2"/>
</dbReference>
<gene>
    <name evidence="4" type="ORF">QTG54_012390</name>
</gene>
<accession>A0AAD8Y0R5</accession>
<feature type="domain" description="DEK-C" evidence="3">
    <location>
        <begin position="4"/>
        <end position="60"/>
    </location>
</feature>
<feature type="compositionally biased region" description="Acidic residues" evidence="1">
    <location>
        <begin position="308"/>
        <end position="317"/>
    </location>
</feature>
<dbReference type="InterPro" id="IPR014876">
    <property type="entry name" value="DEK_C"/>
</dbReference>
<sequence>MANLPTDAEIRSKMESLIKTVDLNTMSTKQFIAALSDKFDGADLSSKKKFIKGAITEILDAMGDEEDNGDGDSSSSEEEAAPTKKKKGGGLAAVKEISPKLSAFLGCGNEAARTDVVKGLWDYIREHNLQDPSDKRQIILDDKMKAVFGKDVESFSMFTMNKYISPHIHPFKPLDLTPSTRKRKAEDGGSGRKKKKEQKKKAPGMQAPYRLSDDLVAVVGKSILPRPQVTQALWKYIRENDLQNPEDKREILCDAKLKRVLGGNSKVTMFSMNKYITAHLLEKMDKSAYVHVDIDSGKKEEEVSSVGEVEDSDDDSV</sequence>
<dbReference type="SUPFAM" id="SSF109715">
    <property type="entry name" value="DEK C-terminal domain"/>
    <property type="match status" value="1"/>
</dbReference>
<protein>
    <submittedName>
        <fullName evidence="4">SWIB/MDM2 domain-containing protein</fullName>
    </submittedName>
</protein>
<proteinExistence type="predicted"/>